<organism evidence="2 3">
    <name type="scientific">Vigna angularis var. angularis</name>
    <dbReference type="NCBI Taxonomy" id="157739"/>
    <lineage>
        <taxon>Eukaryota</taxon>
        <taxon>Viridiplantae</taxon>
        <taxon>Streptophyta</taxon>
        <taxon>Embryophyta</taxon>
        <taxon>Tracheophyta</taxon>
        <taxon>Spermatophyta</taxon>
        <taxon>Magnoliopsida</taxon>
        <taxon>eudicotyledons</taxon>
        <taxon>Gunneridae</taxon>
        <taxon>Pentapetalae</taxon>
        <taxon>rosids</taxon>
        <taxon>fabids</taxon>
        <taxon>Fabales</taxon>
        <taxon>Fabaceae</taxon>
        <taxon>Papilionoideae</taxon>
        <taxon>50 kb inversion clade</taxon>
        <taxon>NPAAA clade</taxon>
        <taxon>indigoferoid/millettioid clade</taxon>
        <taxon>Phaseoleae</taxon>
        <taxon>Vigna</taxon>
    </lineage>
</organism>
<evidence type="ECO:0000256" key="1">
    <source>
        <dbReference type="SAM" id="MobiDB-lite"/>
    </source>
</evidence>
<dbReference type="Proteomes" id="UP000291084">
    <property type="component" value="Chromosome 11"/>
</dbReference>
<proteinExistence type="predicted"/>
<evidence type="ECO:0000313" key="2">
    <source>
        <dbReference type="EMBL" id="BAU01214.1"/>
    </source>
</evidence>
<feature type="compositionally biased region" description="Basic residues" evidence="1">
    <location>
        <begin position="50"/>
        <end position="63"/>
    </location>
</feature>
<dbReference type="EMBL" id="AP015044">
    <property type="protein sequence ID" value="BAU01214.1"/>
    <property type="molecule type" value="Genomic_DNA"/>
</dbReference>
<keyword evidence="3" id="KW-1185">Reference proteome</keyword>
<accession>A0A0S3T7E2</accession>
<feature type="compositionally biased region" description="Polar residues" evidence="1">
    <location>
        <begin position="11"/>
        <end position="25"/>
    </location>
</feature>
<reference evidence="2 3" key="1">
    <citation type="journal article" date="2015" name="Sci. Rep.">
        <title>The power of single molecule real-time sequencing technology in the de novo assembly of a eukaryotic genome.</title>
        <authorList>
            <person name="Sakai H."/>
            <person name="Naito K."/>
            <person name="Ogiso-Tanaka E."/>
            <person name="Takahashi Y."/>
            <person name="Iseki K."/>
            <person name="Muto C."/>
            <person name="Satou K."/>
            <person name="Teruya K."/>
            <person name="Shiroma A."/>
            <person name="Shimoji M."/>
            <person name="Hirano T."/>
            <person name="Itoh T."/>
            <person name="Kaga A."/>
            <person name="Tomooka N."/>
        </authorList>
    </citation>
    <scope>NUCLEOTIDE SEQUENCE [LARGE SCALE GENOMIC DNA]</scope>
    <source>
        <strain evidence="3">cv. Shumari</strain>
    </source>
</reference>
<feature type="region of interest" description="Disordered" evidence="1">
    <location>
        <begin position="1"/>
        <end position="66"/>
    </location>
</feature>
<evidence type="ECO:0000313" key="3">
    <source>
        <dbReference type="Proteomes" id="UP000291084"/>
    </source>
</evidence>
<dbReference type="AlphaFoldDB" id="A0A0S3T7E2"/>
<sequence>MAFNIVKTGKRAQQLQDQSSGTSPSFGEYEQQQLEQLEKSKRPRQPGATKTHRKISTPKHFGAHRGAECHLAKTTRGALGLDESFFRIKLLHEDEAAASPPEVSSEPLTPARAPMRNRASEHISKIAPLEITPLCGSDPVQKHA</sequence>
<protein>
    <submittedName>
        <fullName evidence="2">Uncharacterized protein</fullName>
    </submittedName>
</protein>
<name>A0A0S3T7E2_PHAAN</name>
<feature type="region of interest" description="Disordered" evidence="1">
    <location>
        <begin position="94"/>
        <end position="124"/>
    </location>
</feature>
<gene>
    <name evidence="2" type="primary">Vigan.11G039900</name>
    <name evidence="2" type="ORF">VIGAN_11039900</name>
</gene>